<proteinExistence type="predicted"/>
<evidence type="ECO:0000313" key="2">
    <source>
        <dbReference type="Proteomes" id="UP000245698"/>
    </source>
</evidence>
<name>A0A2P9AU67_9HYPH</name>
<gene>
    <name evidence="1" type="ORF">BQ8482_490057</name>
</gene>
<protein>
    <submittedName>
        <fullName evidence="1">Uncharacterized protein</fullName>
    </submittedName>
</protein>
<dbReference type="AlphaFoldDB" id="A0A2P9AU67"/>
<keyword evidence="2" id="KW-1185">Reference proteome</keyword>
<sequence>MIQQGRVATIAFARQSGRRSVSLGSRCAPPFFVLFATDRAPVWRIPYTTVLRRAPVAAECVSKGQWRRPVIPPVLGRNGVIQEMLRSTNISRARRQLCAMACAAACSIVNGINSEGMNGCCDPLSEPLPLPHHLMGRWKHAQALGMLSAPRTRRDAGVNISAVRIDLRATI</sequence>
<dbReference type="Proteomes" id="UP000245698">
    <property type="component" value="Unassembled WGS sequence"/>
</dbReference>
<reference evidence="2" key="1">
    <citation type="submission" date="2016-12" db="EMBL/GenBank/DDBJ databases">
        <authorList>
            <person name="Brunel B."/>
        </authorList>
    </citation>
    <scope>NUCLEOTIDE SEQUENCE [LARGE SCALE GENOMIC DNA]</scope>
</reference>
<organism evidence="1 2">
    <name type="scientific">Mesorhizobium delmotii</name>
    <dbReference type="NCBI Taxonomy" id="1631247"/>
    <lineage>
        <taxon>Bacteria</taxon>
        <taxon>Pseudomonadati</taxon>
        <taxon>Pseudomonadota</taxon>
        <taxon>Alphaproteobacteria</taxon>
        <taxon>Hyphomicrobiales</taxon>
        <taxon>Phyllobacteriaceae</taxon>
        <taxon>Mesorhizobium</taxon>
    </lineage>
</organism>
<accession>A0A2P9AU67</accession>
<evidence type="ECO:0000313" key="1">
    <source>
        <dbReference type="EMBL" id="SJM34718.1"/>
    </source>
</evidence>
<dbReference type="EMBL" id="FUIG01000058">
    <property type="protein sequence ID" value="SJM34718.1"/>
    <property type="molecule type" value="Genomic_DNA"/>
</dbReference>